<dbReference type="SUPFAM" id="SSF55961">
    <property type="entry name" value="Bet v1-like"/>
    <property type="match status" value="1"/>
</dbReference>
<dbReference type="EMBL" id="CP058601">
    <property type="protein sequence ID" value="QLG49842.1"/>
    <property type="molecule type" value="Genomic_DNA"/>
</dbReference>
<dbReference type="KEGG" id="haly:HYG82_13740"/>
<name>A0A7D5KY09_9EURY</name>
<gene>
    <name evidence="1" type="ORF">HYG82_13740</name>
</gene>
<evidence type="ECO:0000313" key="1">
    <source>
        <dbReference type="EMBL" id="QLG49842.1"/>
    </source>
</evidence>
<dbReference type="Gene3D" id="3.30.530.20">
    <property type="match status" value="1"/>
</dbReference>
<keyword evidence="2" id="KW-1185">Reference proteome</keyword>
<dbReference type="InterPro" id="IPR023393">
    <property type="entry name" value="START-like_dom_sf"/>
</dbReference>
<reference evidence="1 2" key="1">
    <citation type="submission" date="2020-07" db="EMBL/GenBank/DDBJ databases">
        <authorList>
            <person name="Cui H."/>
        </authorList>
    </citation>
    <scope>NUCLEOTIDE SEQUENCE [LARGE SCALE GENOMIC DNA]</scope>
    <source>
        <strain evidence="1 2">YPL8</strain>
    </source>
</reference>
<evidence type="ECO:0000313" key="2">
    <source>
        <dbReference type="Proteomes" id="UP000509241"/>
    </source>
</evidence>
<dbReference type="OrthoDB" id="10357at2157"/>
<dbReference type="GeneID" id="56034373"/>
<dbReference type="AlphaFoldDB" id="A0A7D5KY09"/>
<organism evidence="1 2">
    <name type="scientific">Natrinema halophilum</name>
    <dbReference type="NCBI Taxonomy" id="1699371"/>
    <lineage>
        <taxon>Archaea</taxon>
        <taxon>Methanobacteriati</taxon>
        <taxon>Methanobacteriota</taxon>
        <taxon>Stenosarchaea group</taxon>
        <taxon>Halobacteria</taxon>
        <taxon>Halobacteriales</taxon>
        <taxon>Natrialbaceae</taxon>
        <taxon>Natrinema</taxon>
    </lineage>
</organism>
<accession>A0A7D5KY09</accession>
<sequence>MGLRIPCVIGPDGRRDPTGYEGGTEVHLRGPLFEPMSGGEWVVRITEYETDEEHARFVDGQVGDSGPFEQWRHTHRFADLGGQTVVHDRVKYRLPVAGDLPLATPSLTAMLCYRHRRTRVLLED</sequence>
<proteinExistence type="predicted"/>
<dbReference type="RefSeq" id="WP_179261776.1">
    <property type="nucleotide sequence ID" value="NZ_CP058601.1"/>
</dbReference>
<protein>
    <submittedName>
        <fullName evidence="1">Cyclase</fullName>
    </submittedName>
</protein>
<dbReference type="Proteomes" id="UP000509241">
    <property type="component" value="Chromosome"/>
</dbReference>